<dbReference type="GO" id="GO:0043161">
    <property type="term" value="P:proteasome-mediated ubiquitin-dependent protein catabolic process"/>
    <property type="evidence" value="ECO:0007669"/>
    <property type="project" value="TreeGrafter"/>
</dbReference>
<comment type="function">
    <text evidence="2">Binds to the intracellular domain of tumor necrosis factor type 1 receptor. The binding domain of TRAP1 and TRAP2 resides outside the death domain of TNFR1.</text>
</comment>
<proteinExistence type="inferred from homology"/>
<gene>
    <name evidence="10" type="ORF">GSOID_T00021629001</name>
</gene>
<dbReference type="PANTHER" id="PTHR10943:SF1">
    <property type="entry name" value="26S PROTEASOME NON-ATPASE REGULATORY SUBUNIT 2"/>
    <property type="match status" value="1"/>
</dbReference>
<dbReference type="PIRSF" id="PIRSF015965">
    <property type="entry name" value="26S_Psome_Rpn1"/>
    <property type="match status" value="1"/>
</dbReference>
<dbReference type="PANTHER" id="PTHR10943">
    <property type="entry name" value="26S PROTEASOME NON-ATPASE REGULATORY SUBUNIT"/>
    <property type="match status" value="1"/>
</dbReference>
<dbReference type="SUPFAM" id="SSF48371">
    <property type="entry name" value="ARM repeat"/>
    <property type="match status" value="1"/>
</dbReference>
<dbReference type="InterPro" id="IPR002015">
    <property type="entry name" value="Proteasome/cyclosome_rpt"/>
</dbReference>
<dbReference type="Gene3D" id="1.25.10.10">
    <property type="entry name" value="Leucine-rich Repeat Variant"/>
    <property type="match status" value="1"/>
</dbReference>
<reference evidence="10" key="1">
    <citation type="journal article" date="2010" name="Science">
        <title>Plasticity of animal genome architecture unmasked by rapid evolution of a pelagic tunicate.</title>
        <authorList>
            <person name="Denoeud F."/>
            <person name="Henriet S."/>
            <person name="Mungpakdee S."/>
            <person name="Aury J.M."/>
            <person name="Da Silva C."/>
            <person name="Brinkmann H."/>
            <person name="Mikhaleva J."/>
            <person name="Olsen L.C."/>
            <person name="Jubin C."/>
            <person name="Canestro C."/>
            <person name="Bouquet J.M."/>
            <person name="Danks G."/>
            <person name="Poulain J."/>
            <person name="Campsteijn C."/>
            <person name="Adamski M."/>
            <person name="Cross I."/>
            <person name="Yadetie F."/>
            <person name="Muffato M."/>
            <person name="Louis A."/>
            <person name="Butcher S."/>
            <person name="Tsagkogeorga G."/>
            <person name="Konrad A."/>
            <person name="Singh S."/>
            <person name="Jensen M.F."/>
            <person name="Cong E.H."/>
            <person name="Eikeseth-Otteraa H."/>
            <person name="Noel B."/>
            <person name="Anthouard V."/>
            <person name="Porcel B.M."/>
            <person name="Kachouri-Lafond R."/>
            <person name="Nishino A."/>
            <person name="Ugolini M."/>
            <person name="Chourrout P."/>
            <person name="Nishida H."/>
            <person name="Aasland R."/>
            <person name="Huzurbazar S."/>
            <person name="Westhof E."/>
            <person name="Delsuc F."/>
            <person name="Lehrach H."/>
            <person name="Reinhardt R."/>
            <person name="Weissenbach J."/>
            <person name="Roy S.W."/>
            <person name="Artiguenave F."/>
            <person name="Postlethwait J.H."/>
            <person name="Manak J.R."/>
            <person name="Thompson E.M."/>
            <person name="Jaillon O."/>
            <person name="Du Pasquier L."/>
            <person name="Boudinot P."/>
            <person name="Liberles D.A."/>
            <person name="Volff J.N."/>
            <person name="Philippe H."/>
            <person name="Lenhard B."/>
            <person name="Roest Crollius H."/>
            <person name="Wincker P."/>
            <person name="Chourrout D."/>
        </authorList>
    </citation>
    <scope>NUCLEOTIDE SEQUENCE [LARGE SCALE GENOMIC DNA]</scope>
</reference>
<dbReference type="AlphaFoldDB" id="E4YDU0"/>
<dbReference type="Pfam" id="PF17781">
    <property type="entry name" value="RPN1_RPN2_N"/>
    <property type="match status" value="1"/>
</dbReference>
<dbReference type="InterPro" id="IPR040892">
    <property type="entry name" value="RPN1_N"/>
</dbReference>
<evidence type="ECO:0000256" key="2">
    <source>
        <dbReference type="ARBA" id="ARBA00004031"/>
    </source>
</evidence>
<accession>E4YDU0</accession>
<comment type="subunit">
    <text evidence="7">Component of the 19S proteasome regulatory particle complex. The 26S proteasome consists of a 20S core particle (CP) and two 19S regulatory subunits (RP). The regulatory particle is made of a lid composed of 9 subunits, a base containing 6 ATPases and few additional components including PSMD2. Interacts with RPGRIP1L. Interacts with CRY1 in a KDM8-dependent manner. Interacts (via C-terminus) with phosphatase UBLCP1 (via ubiquitin-like domain); the interaction recruits UBLCP1 to the 19S regulatory particle where it dephosphorylates 19S subunit PSMC2/RPT1 which impairs PSMC2 ATPase activity and disrupts 26S proteasome assembly.</text>
</comment>
<dbReference type="GO" id="GO:0005634">
    <property type="term" value="C:nucleus"/>
    <property type="evidence" value="ECO:0007669"/>
    <property type="project" value="TreeGrafter"/>
</dbReference>
<organism evidence="10">
    <name type="scientific">Oikopleura dioica</name>
    <name type="common">Tunicate</name>
    <dbReference type="NCBI Taxonomy" id="34765"/>
    <lineage>
        <taxon>Eukaryota</taxon>
        <taxon>Metazoa</taxon>
        <taxon>Chordata</taxon>
        <taxon>Tunicata</taxon>
        <taxon>Appendicularia</taxon>
        <taxon>Copelata</taxon>
        <taxon>Oikopleuridae</taxon>
        <taxon>Oikopleura</taxon>
    </lineage>
</organism>
<keyword evidence="5" id="KW-0677">Repeat</keyword>
<dbReference type="InterPro" id="IPR011989">
    <property type="entry name" value="ARM-like"/>
</dbReference>
<comment type="similarity">
    <text evidence="3">Belongs to the proteasome subunit S2 family.</text>
</comment>
<feature type="compositionally biased region" description="Acidic residues" evidence="8">
    <location>
        <begin position="29"/>
        <end position="39"/>
    </location>
</feature>
<dbReference type="FunFam" id="1.25.10.10:FF:000026">
    <property type="entry name" value="26S proteasome non-ATPase regulatory subunit 2"/>
    <property type="match status" value="1"/>
</dbReference>
<evidence type="ECO:0000256" key="3">
    <source>
        <dbReference type="ARBA" id="ARBA00005460"/>
    </source>
</evidence>
<evidence type="ECO:0000313" key="10">
    <source>
        <dbReference type="EMBL" id="CBY33690.1"/>
    </source>
</evidence>
<dbReference type="InterPro" id="IPR016024">
    <property type="entry name" value="ARM-type_fold"/>
</dbReference>
<dbReference type="GO" id="GO:0030234">
    <property type="term" value="F:enzyme regulator activity"/>
    <property type="evidence" value="ECO:0007669"/>
    <property type="project" value="InterPro"/>
</dbReference>
<keyword evidence="6" id="KW-0647">Proteasome</keyword>
<dbReference type="Pfam" id="PF01851">
    <property type="entry name" value="PC_rep"/>
    <property type="match status" value="2"/>
</dbReference>
<evidence type="ECO:0000256" key="5">
    <source>
        <dbReference type="ARBA" id="ARBA00022737"/>
    </source>
</evidence>
<feature type="compositionally biased region" description="Basic and acidic residues" evidence="8">
    <location>
        <begin position="620"/>
        <end position="629"/>
    </location>
</feature>
<comment type="function">
    <text evidence="1">Component of the 26S proteasome, a multiprotein complex involved in the ATP-dependent degradation of ubiquitinated proteins. This complex plays a key role in the maintenance of protein homeostasis by removing misfolded or damaged proteins, which could impair cellular functions, and by removing proteins whose functions are no longer required. Therefore, the proteasome participates in numerous cellular processes, including cell cycle progression, apoptosis, or DNA damage repair.</text>
</comment>
<evidence type="ECO:0000256" key="6">
    <source>
        <dbReference type="ARBA" id="ARBA00022942"/>
    </source>
</evidence>
<sequence>MAPKGTAADKKKANDKLAENKKDKPESGIPEENELNDEDRELKEELNLCVTRLTENDETLYKGALEILRSKIRTATSSLTSVPKPLKFLREHYETICSAFDKMKGEGNRLLCADVLSCLAMVMSESRDCLKYRLQGPTEGVGEWGHEYIRHLAGEVAAEWTERTGENPEANVDDLLRLVNIVLPYDMTHNSETDAADLLMEIERLDLLIDACDSKSYKKVTLYLKSCVPYTPDPENTTLLKTALAIYLKFEKFTEAMFVALQLNDEDVIIDIFDRCKDTSILKQCCYILGRQQRFVDLPDRVPDVDDMTETMSNSHLSGNFLGLARELDIMEPKKPEDIYKSDLDKFTSNLDSARANLASSYVNGFVNCGFGTDKLLTTDTDSSGSNSWIWSNKDHGMIAATASLGLILLWDVDNGLVSIDKHLYSAEDKIKAGALLACGIVNAGIRNECDPALALLSDYVTSSSLVIRRGCALGLGIAYCGSNRDDVIQLLLQQLQDSKSTMEEIGCCALALGLIAVGSCNGDVTTAILQILIEKSESNLKETHARFLALALGLCYLQKQDLVETIIAALEVVPEPLRSFATILVEVCAYAGTGNVLKIQKMLHICSEKPEEKEEEEKEKEKEKEKDKKEKKKDKKEKDRKDGRLHKQSIAAIGVALIAMGEDIGSEMSFRTFGHLLRYGEPPLRRAVPLAIALTSISNPQMSIIDTLSKFSHDSDAEVAYNSIFAMGLVGSGTNNARLAQMLRQLALFYQKDANALMMVRISQGLVHLGKGTMSLQPFHSDRTLLNVSSAAALISTVVAALDPKGLLLGKHHYLLYSIVPAIQPRLLVCLDEDSKPMQVSVRVGQAVDVVGQVKTEVTTFLNIDRSRISWMKRKRICAIHYCDYQNLYAFR</sequence>
<name>E4YDU0_OIKDI</name>
<dbReference type="InterPro" id="IPR016643">
    <property type="entry name" value="26S_Psome_Rpn1"/>
</dbReference>
<dbReference type="Proteomes" id="UP000011014">
    <property type="component" value="Unassembled WGS sequence"/>
</dbReference>
<feature type="compositionally biased region" description="Basic and acidic residues" evidence="8">
    <location>
        <begin position="7"/>
        <end position="26"/>
    </location>
</feature>
<dbReference type="GO" id="GO:0042176">
    <property type="term" value="P:regulation of protein catabolic process"/>
    <property type="evidence" value="ECO:0007669"/>
    <property type="project" value="InterPro"/>
</dbReference>
<evidence type="ECO:0000256" key="7">
    <source>
        <dbReference type="ARBA" id="ARBA00046857"/>
    </source>
</evidence>
<feature type="domain" description="RPN1 N-terminal" evidence="9">
    <location>
        <begin position="46"/>
        <end position="344"/>
    </location>
</feature>
<evidence type="ECO:0000256" key="1">
    <source>
        <dbReference type="ARBA" id="ARBA00002362"/>
    </source>
</evidence>
<protein>
    <recommendedName>
        <fullName evidence="4">26S proteasome non-ATPase regulatory subunit 2</fullName>
    </recommendedName>
</protein>
<dbReference type="GO" id="GO:0008540">
    <property type="term" value="C:proteasome regulatory particle, base subcomplex"/>
    <property type="evidence" value="ECO:0007669"/>
    <property type="project" value="TreeGrafter"/>
</dbReference>
<feature type="region of interest" description="Disordered" evidence="8">
    <location>
        <begin position="610"/>
        <end position="644"/>
    </location>
</feature>
<dbReference type="GO" id="GO:0034515">
    <property type="term" value="C:proteasome storage granule"/>
    <property type="evidence" value="ECO:0007669"/>
    <property type="project" value="TreeGrafter"/>
</dbReference>
<evidence type="ECO:0000256" key="4">
    <source>
        <dbReference type="ARBA" id="ARBA00014928"/>
    </source>
</evidence>
<feature type="region of interest" description="Disordered" evidence="8">
    <location>
        <begin position="1"/>
        <end position="40"/>
    </location>
</feature>
<feature type="non-terminal residue" evidence="10">
    <location>
        <position position="893"/>
    </location>
</feature>
<evidence type="ECO:0000256" key="8">
    <source>
        <dbReference type="SAM" id="MobiDB-lite"/>
    </source>
</evidence>
<dbReference type="EMBL" id="FN654439">
    <property type="protein sequence ID" value="CBY33690.1"/>
    <property type="molecule type" value="Genomic_DNA"/>
</dbReference>
<evidence type="ECO:0000259" key="9">
    <source>
        <dbReference type="Pfam" id="PF17781"/>
    </source>
</evidence>